<sequence>MKFKYIYLTILAGGLSLNACVDDKGSYDRLPVNELTVEGVETEYSVLAGITELEINPTIKGSVLGEDESQYKYTWYICQSTIINNDHTHTVLGNEKNLKTVVVANPGTYKLYLEITDASTGIEWVASESSLTVTTSLTTGFYLFGDDANGNVAMDFLSMPDSEGDTAVIHNIFTNSAQLKGAEDLMYTGYTYASSAIINLWAVTESGSYKLENSIQDKTIFDIDKNYNESYTFPSGLIQHPVKVLEQFPQQYVYGYAAKYSDRGFITEDGVFIASIMLGEVFASPVNRYSLSSTKLFKPYPKAFYYWDGSSTNTSLKAIVLYDMDANCFVTVEKTGSSYSSIFTEKNCKKLVDQGGAFPWNQDKRTIVYGENNWANSYALMKSTENNTDFYIYKMLVRDPVNPTKVGGYSLTTTEAPELDKAKFISFSPEYPIMIYATDRTFYKYNYETKKADVVKTYDGEITYAAFDWRSRGQLDIVICTYDASAEEDKRGTIYKYELGQTLEITPIMTGRALDKEFVYNTPLKVKKVEYRNSTR</sequence>
<dbReference type="RefSeq" id="WP_269877671.1">
    <property type="nucleotide sequence ID" value="NZ_JAPZVM010000004.1"/>
</dbReference>
<keyword evidence="2" id="KW-1185">Reference proteome</keyword>
<accession>A0ABT4PHD8</accession>
<organism evidence="1 2">
    <name type="scientific">Phocaeicola acetigenes</name>
    <dbReference type="NCBI Taxonomy" id="3016083"/>
    <lineage>
        <taxon>Bacteria</taxon>
        <taxon>Pseudomonadati</taxon>
        <taxon>Bacteroidota</taxon>
        <taxon>Bacteroidia</taxon>
        <taxon>Bacteroidales</taxon>
        <taxon>Bacteroidaceae</taxon>
        <taxon>Phocaeicola</taxon>
    </lineage>
</organism>
<dbReference type="EMBL" id="JAPZVM010000004">
    <property type="protein sequence ID" value="MCZ8372465.1"/>
    <property type="molecule type" value="Genomic_DNA"/>
</dbReference>
<reference evidence="1" key="1">
    <citation type="submission" date="2022-12" db="EMBL/GenBank/DDBJ databases">
        <title>Phocaeicola acetigenes sp. nov., isolated feces from a healthy human.</title>
        <authorList>
            <person name="Do H."/>
            <person name="Ha Y.B."/>
            <person name="Kim J.-S."/>
            <person name="Suh M.K."/>
            <person name="Kim H.S."/>
            <person name="Lee J.-S."/>
        </authorList>
    </citation>
    <scope>NUCLEOTIDE SEQUENCE</scope>
    <source>
        <strain evidence="1">KGMB11183</strain>
    </source>
</reference>
<dbReference type="Proteomes" id="UP001141933">
    <property type="component" value="Unassembled WGS sequence"/>
</dbReference>
<name>A0ABT4PHD8_9BACT</name>
<dbReference type="InterPro" id="IPR032183">
    <property type="entry name" value="PKD-like"/>
</dbReference>
<proteinExistence type="predicted"/>
<evidence type="ECO:0000313" key="2">
    <source>
        <dbReference type="Proteomes" id="UP001141933"/>
    </source>
</evidence>
<comment type="caution">
    <text evidence="1">The sequence shown here is derived from an EMBL/GenBank/DDBJ whole genome shotgun (WGS) entry which is preliminary data.</text>
</comment>
<gene>
    <name evidence="1" type="ORF">O6P32_07035</name>
</gene>
<dbReference type="Pfam" id="PF16407">
    <property type="entry name" value="PKD_2"/>
    <property type="match status" value="1"/>
</dbReference>
<evidence type="ECO:0000313" key="1">
    <source>
        <dbReference type="EMBL" id="MCZ8372465.1"/>
    </source>
</evidence>
<protein>
    <submittedName>
        <fullName evidence="1">PKD-like family lipoprotein</fullName>
    </submittedName>
</protein>